<accession>A0A1J4PYS9</accession>
<proteinExistence type="predicted"/>
<organism evidence="1 2">
    <name type="scientific">Streptomyces malaysiense</name>
    <dbReference type="NCBI Taxonomy" id="1428626"/>
    <lineage>
        <taxon>Bacteria</taxon>
        <taxon>Bacillati</taxon>
        <taxon>Actinomycetota</taxon>
        <taxon>Actinomycetes</taxon>
        <taxon>Kitasatosporales</taxon>
        <taxon>Streptomycetaceae</taxon>
        <taxon>Streptomyces</taxon>
    </lineage>
</organism>
<evidence type="ECO:0000313" key="1">
    <source>
        <dbReference type="EMBL" id="OIK26085.1"/>
    </source>
</evidence>
<dbReference type="Proteomes" id="UP000034838">
    <property type="component" value="Unassembled WGS sequence"/>
</dbReference>
<name>A0A1J4PYS9_9ACTN</name>
<gene>
    <name evidence="1" type="ORF">VT52_017550</name>
</gene>
<evidence type="ECO:0000313" key="2">
    <source>
        <dbReference type="Proteomes" id="UP000034838"/>
    </source>
</evidence>
<protein>
    <submittedName>
        <fullName evidence="1">Uncharacterized protein</fullName>
    </submittedName>
</protein>
<keyword evidence="2" id="KW-1185">Reference proteome</keyword>
<dbReference type="AlphaFoldDB" id="A0A1J4PYS9"/>
<reference evidence="1" key="1">
    <citation type="submission" date="2016-10" db="EMBL/GenBank/DDBJ databases">
        <title>Genome sequence of Streptomyces malaysiense MUSC 136.</title>
        <authorList>
            <person name="Lee L.-H."/>
            <person name="Ser H.-L."/>
        </authorList>
    </citation>
    <scope>NUCLEOTIDE SEQUENCE [LARGE SCALE GENOMIC DNA]</scope>
    <source>
        <strain evidence="1">MUSC 136</strain>
    </source>
</reference>
<sequence>MRPIKGFPPDVFHAVLTELPLKDSARRLIEPEEAAEAVARLCGPQASFVTGTSLVLGLWPDGPPSIFRRRSAHAR</sequence>
<comment type="caution">
    <text evidence="1">The sequence shown here is derived from an EMBL/GenBank/DDBJ whole genome shotgun (WGS) entry which is preliminary data.</text>
</comment>
<dbReference type="SUPFAM" id="SSF51735">
    <property type="entry name" value="NAD(P)-binding Rossmann-fold domains"/>
    <property type="match status" value="1"/>
</dbReference>
<dbReference type="Gene3D" id="3.40.50.720">
    <property type="entry name" value="NAD(P)-binding Rossmann-like Domain"/>
    <property type="match status" value="1"/>
</dbReference>
<dbReference type="EMBL" id="LBDA02000039">
    <property type="protein sequence ID" value="OIK26085.1"/>
    <property type="molecule type" value="Genomic_DNA"/>
</dbReference>
<dbReference type="InterPro" id="IPR036291">
    <property type="entry name" value="NAD(P)-bd_dom_sf"/>
</dbReference>